<gene>
    <name evidence="1" type="ORF">J4709_00030</name>
</gene>
<reference evidence="1 2" key="1">
    <citation type="submission" date="2021-03" db="EMBL/GenBank/DDBJ databases">
        <title>Actinomadura violae sp. nov., isolated from lichen in Thailand.</title>
        <authorList>
            <person name="Kanchanasin P."/>
            <person name="Saeng-In P."/>
            <person name="Phongsopitanun W."/>
            <person name="Yuki M."/>
            <person name="Kudo T."/>
            <person name="Ohkuma M."/>
            <person name="Tanasupawat S."/>
        </authorList>
    </citation>
    <scope>NUCLEOTIDE SEQUENCE [LARGE SCALE GENOMIC DNA]</scope>
    <source>
        <strain evidence="1 2">LCR2-06</strain>
    </source>
</reference>
<evidence type="ECO:0000313" key="1">
    <source>
        <dbReference type="EMBL" id="MBO2455971.1"/>
    </source>
</evidence>
<dbReference type="RefSeq" id="WP_208235579.1">
    <property type="nucleotide sequence ID" value="NZ_JAGEPF010000001.1"/>
</dbReference>
<keyword evidence="2" id="KW-1185">Reference proteome</keyword>
<evidence type="ECO:0000313" key="2">
    <source>
        <dbReference type="Proteomes" id="UP000680206"/>
    </source>
</evidence>
<organism evidence="1 2">
    <name type="scientific">Actinomadura violacea</name>
    <dbReference type="NCBI Taxonomy" id="2819934"/>
    <lineage>
        <taxon>Bacteria</taxon>
        <taxon>Bacillati</taxon>
        <taxon>Actinomycetota</taxon>
        <taxon>Actinomycetes</taxon>
        <taxon>Streptosporangiales</taxon>
        <taxon>Thermomonosporaceae</taxon>
        <taxon>Actinomadura</taxon>
    </lineage>
</organism>
<comment type="caution">
    <text evidence="1">The sequence shown here is derived from an EMBL/GenBank/DDBJ whole genome shotgun (WGS) entry which is preliminary data.</text>
</comment>
<proteinExistence type="predicted"/>
<dbReference type="EMBL" id="JAGEPF010000001">
    <property type="protein sequence ID" value="MBO2455971.1"/>
    <property type="molecule type" value="Genomic_DNA"/>
</dbReference>
<sequence>MQCSKGHQMFQPGGSGSGSMWVCPTCGEVKQSFDEMPQTWSVFAERMIRLLLVG</sequence>
<protein>
    <submittedName>
        <fullName evidence="1">Uncharacterized protein</fullName>
    </submittedName>
</protein>
<accession>A0ABS3RGV7</accession>
<name>A0ABS3RGV7_9ACTN</name>
<dbReference type="Proteomes" id="UP000680206">
    <property type="component" value="Unassembled WGS sequence"/>
</dbReference>